<organism evidence="2 3">
    <name type="scientific">Sphingomonas koreensis</name>
    <dbReference type="NCBI Taxonomy" id="93064"/>
    <lineage>
        <taxon>Bacteria</taxon>
        <taxon>Pseudomonadati</taxon>
        <taxon>Pseudomonadota</taxon>
        <taxon>Alphaproteobacteria</taxon>
        <taxon>Sphingomonadales</taxon>
        <taxon>Sphingomonadaceae</taxon>
        <taxon>Sphingomonas</taxon>
    </lineage>
</organism>
<keyword evidence="1" id="KW-1133">Transmembrane helix</keyword>
<keyword evidence="1" id="KW-0472">Membrane</keyword>
<dbReference type="InterPro" id="IPR012156">
    <property type="entry name" value="Cold_shock_CspA"/>
</dbReference>
<dbReference type="Proteomes" id="UP000287746">
    <property type="component" value="Unassembled WGS sequence"/>
</dbReference>
<dbReference type="InterPro" id="IPR010718">
    <property type="entry name" value="DUF1294"/>
</dbReference>
<reference evidence="2 3" key="1">
    <citation type="submission" date="2018-07" db="EMBL/GenBank/DDBJ databases">
        <title>Genomic and Epidemiologic Investigation of an Indolent Hospital Outbreak.</title>
        <authorList>
            <person name="Johnson R.C."/>
            <person name="Deming C."/>
            <person name="Conlan S."/>
            <person name="Zellmer C.J."/>
            <person name="Michelin A.V."/>
            <person name="Lee-Lin S."/>
            <person name="Thomas P.J."/>
            <person name="Park M."/>
            <person name="Weingarten R.A."/>
            <person name="Less J."/>
            <person name="Dekker J.P."/>
            <person name="Frank K.M."/>
            <person name="Musser K.A."/>
            <person name="Mcquiston J.R."/>
            <person name="Henderson D.K."/>
            <person name="Lau A.F."/>
            <person name="Palmore T.N."/>
            <person name="Segre J.A."/>
        </authorList>
    </citation>
    <scope>NUCLEOTIDE SEQUENCE [LARGE SCALE GENOMIC DNA]</scope>
    <source>
        <strain evidence="2 3">SK-CDC1_0717</strain>
    </source>
</reference>
<keyword evidence="1" id="KW-0812">Transmembrane</keyword>
<dbReference type="PIRSF" id="PIRSF002599">
    <property type="entry name" value="Cold_shock_A"/>
    <property type="match status" value="1"/>
</dbReference>
<gene>
    <name evidence="2" type="ORF">DAH66_04485</name>
</gene>
<dbReference type="EMBL" id="QQYZ01000003">
    <property type="protein sequence ID" value="RSY88712.1"/>
    <property type="molecule type" value="Genomic_DNA"/>
</dbReference>
<evidence type="ECO:0000313" key="3">
    <source>
        <dbReference type="Proteomes" id="UP000287746"/>
    </source>
</evidence>
<dbReference type="RefSeq" id="WP_126003748.1">
    <property type="nucleotide sequence ID" value="NZ_QQYZ01000003.1"/>
</dbReference>
<comment type="caution">
    <text evidence="2">The sequence shown here is derived from an EMBL/GenBank/DDBJ whole genome shotgun (WGS) entry which is preliminary data.</text>
</comment>
<dbReference type="Pfam" id="PF06961">
    <property type="entry name" value="DUF1294"/>
    <property type="match status" value="1"/>
</dbReference>
<dbReference type="AlphaFoldDB" id="A0A430G716"/>
<feature type="transmembrane region" description="Helical" evidence="1">
    <location>
        <begin position="39"/>
        <end position="58"/>
    </location>
</feature>
<evidence type="ECO:0000313" key="2">
    <source>
        <dbReference type="EMBL" id="RSY88712.1"/>
    </source>
</evidence>
<evidence type="ECO:0000256" key="1">
    <source>
        <dbReference type="SAM" id="Phobius"/>
    </source>
</evidence>
<proteinExistence type="predicted"/>
<dbReference type="GO" id="GO:0003676">
    <property type="term" value="F:nucleic acid binding"/>
    <property type="evidence" value="ECO:0007669"/>
    <property type="project" value="InterPro"/>
</dbReference>
<accession>A0A430G716</accession>
<feature type="transmembrane region" description="Helical" evidence="1">
    <location>
        <begin position="70"/>
        <end position="87"/>
    </location>
</feature>
<protein>
    <submittedName>
        <fullName evidence="2">DUF1294 domain-containing protein</fullName>
    </submittedName>
</protein>
<sequence>MTVAIPIYLALVNFVTFLAFRHDKRRAIDGGRRVREADLLLLALIGGSPAALLARRLFRHKTRKQPFSTLLLLIVAMQIGAPTGLLLV</sequence>
<name>A0A430G716_9SPHN</name>